<reference evidence="2" key="1">
    <citation type="journal article" date="2010" name="Genome Res.">
        <title>Population genomic sequencing of Coccidioides fungi reveals recent hybridization and transposon control.</title>
        <authorList>
            <person name="Neafsey D.E."/>
            <person name="Barker B.M."/>
            <person name="Sharpton T.J."/>
            <person name="Stajich J.E."/>
            <person name="Park D.J."/>
            <person name="Whiston E."/>
            <person name="Hung C.-Y."/>
            <person name="McMahan C."/>
            <person name="White J."/>
            <person name="Sykes S."/>
            <person name="Heiman D."/>
            <person name="Young S."/>
            <person name="Zeng Q."/>
            <person name="Abouelleil A."/>
            <person name="Aftuck L."/>
            <person name="Bessette D."/>
            <person name="Brown A."/>
            <person name="FitzGerald M."/>
            <person name="Lui A."/>
            <person name="Macdonald J.P."/>
            <person name="Priest M."/>
            <person name="Orbach M.J."/>
            <person name="Galgiani J.N."/>
            <person name="Kirkland T.N."/>
            <person name="Cole G.T."/>
            <person name="Birren B.W."/>
            <person name="Henn M.R."/>
            <person name="Taylor J.W."/>
            <person name="Rounsley S.D."/>
        </authorList>
    </citation>
    <scope>NUCLEOTIDE SEQUENCE [LARGE SCALE GENOMIC DNA]</scope>
    <source>
        <strain evidence="2">RMSCC 2394</strain>
    </source>
</reference>
<proteinExistence type="predicted"/>
<organism evidence="1 2">
    <name type="scientific">Coccidioides immitis RMSCC 2394</name>
    <dbReference type="NCBI Taxonomy" id="404692"/>
    <lineage>
        <taxon>Eukaryota</taxon>
        <taxon>Fungi</taxon>
        <taxon>Dikarya</taxon>
        <taxon>Ascomycota</taxon>
        <taxon>Pezizomycotina</taxon>
        <taxon>Eurotiomycetes</taxon>
        <taxon>Eurotiomycetidae</taxon>
        <taxon>Onygenales</taxon>
        <taxon>Onygenaceae</taxon>
        <taxon>Coccidioides</taxon>
    </lineage>
</organism>
<dbReference type="Proteomes" id="UP000054565">
    <property type="component" value="Unassembled WGS sequence"/>
</dbReference>
<accession>A0A0J7B8D8</accession>
<protein>
    <submittedName>
        <fullName evidence="1">Uncharacterized protein</fullName>
    </submittedName>
</protein>
<evidence type="ECO:0000313" key="2">
    <source>
        <dbReference type="Proteomes" id="UP000054565"/>
    </source>
</evidence>
<sequence length="139" mass="15461">MWRDARSAGCCGRPSLHPVKQPLVTTQSPVFLAAWEELHATLTIPNHPSRANGLCMAVISATKQRIGAHHWTEARLWSPGVRPFANSDSMVVLHLRLGLPMRGCQSRSANLSWNMNPCILRRYVHTPKDDLIIATGMSE</sequence>
<name>A0A0J7B8D8_COCIT</name>
<gene>
    <name evidence="1" type="ORF">CIRG_05923</name>
</gene>
<dbReference type="EMBL" id="DS028096">
    <property type="protein sequence ID" value="KMP06242.1"/>
    <property type="molecule type" value="Genomic_DNA"/>
</dbReference>
<dbReference type="AlphaFoldDB" id="A0A0J7B8D8"/>
<evidence type="ECO:0000313" key="1">
    <source>
        <dbReference type="EMBL" id="KMP06242.1"/>
    </source>
</evidence>